<feature type="region of interest" description="Disordered" evidence="20">
    <location>
        <begin position="1"/>
        <end position="25"/>
    </location>
</feature>
<dbReference type="CTD" id="29941"/>
<dbReference type="SMART" id="SM00133">
    <property type="entry name" value="S_TK_X"/>
    <property type="match status" value="1"/>
</dbReference>
<dbReference type="GeneTree" id="ENSGT00940000164790"/>
<dbReference type="OrthoDB" id="63267at2759"/>
<keyword evidence="10 18" id="KW-0547">Nucleotide-binding</keyword>
<evidence type="ECO:0000259" key="22">
    <source>
        <dbReference type="PROSITE" id="PS51285"/>
    </source>
</evidence>
<evidence type="ECO:0000256" key="20">
    <source>
        <dbReference type="SAM" id="MobiDB-lite"/>
    </source>
</evidence>
<dbReference type="PROSITE" id="PS00108">
    <property type="entry name" value="PROTEIN_KINASE_ST"/>
    <property type="match status" value="1"/>
</dbReference>
<feature type="domain" description="REM-1" evidence="23">
    <location>
        <begin position="20"/>
        <end position="93"/>
    </location>
</feature>
<comment type="catalytic activity">
    <reaction evidence="16">
        <text>L-seryl-[protein] + ATP = O-phospho-L-seryl-[protein] + ADP + H(+)</text>
        <dbReference type="Rhea" id="RHEA:17989"/>
        <dbReference type="Rhea" id="RHEA-COMP:9863"/>
        <dbReference type="Rhea" id="RHEA-COMP:11604"/>
        <dbReference type="ChEBI" id="CHEBI:15378"/>
        <dbReference type="ChEBI" id="CHEBI:29999"/>
        <dbReference type="ChEBI" id="CHEBI:30616"/>
        <dbReference type="ChEBI" id="CHEBI:83421"/>
        <dbReference type="ChEBI" id="CHEBI:456216"/>
        <dbReference type="EC" id="2.7.11.13"/>
    </reaction>
</comment>
<dbReference type="PROSITE" id="PS51860">
    <property type="entry name" value="REM_1"/>
    <property type="match status" value="3"/>
</dbReference>
<reference evidence="25" key="1">
    <citation type="submission" date="2013-10" db="EMBL/GenBank/DDBJ databases">
        <authorList>
            <person name="Schartl M."/>
            <person name="Warren W."/>
        </authorList>
    </citation>
    <scope>NUCLEOTIDE SEQUENCE [LARGE SCALE GENOMIC DNA]</scope>
    <source>
        <strain evidence="25">female</strain>
    </source>
</reference>
<dbReference type="EMBL" id="AYCK01024176">
    <property type="status" value="NOT_ANNOTATED_CDS"/>
    <property type="molecule type" value="Genomic_DNA"/>
</dbReference>
<dbReference type="FunFam" id="3.30.200.20:FF:000058">
    <property type="entry name" value="Putative serine/threonine-protein kinase N2"/>
    <property type="match status" value="1"/>
</dbReference>
<dbReference type="SUPFAM" id="SSF46585">
    <property type="entry name" value="HR1 repeat"/>
    <property type="match status" value="3"/>
</dbReference>
<dbReference type="InterPro" id="IPR035892">
    <property type="entry name" value="C2_domain_sf"/>
</dbReference>
<evidence type="ECO:0000256" key="19">
    <source>
        <dbReference type="SAM" id="Coils"/>
    </source>
</evidence>
<dbReference type="GO" id="GO:0004697">
    <property type="term" value="F:diacylglycerol-dependent serine/threonine kinase activity"/>
    <property type="evidence" value="ECO:0007669"/>
    <property type="project" value="UniProtKB-EC"/>
</dbReference>
<keyword evidence="9" id="KW-0677">Repeat</keyword>
<dbReference type="InterPro" id="IPR017441">
    <property type="entry name" value="Protein_kinase_ATP_BS"/>
</dbReference>
<feature type="domain" description="AGC-kinase C-terminal" evidence="22">
    <location>
        <begin position="865"/>
        <end position="931"/>
    </location>
</feature>
<keyword evidence="8" id="KW-0808">Transferase</keyword>
<dbReference type="Ensembl" id="ENSPFOT00000018993.2">
    <property type="protein sequence ID" value="ENSPFOP00000018971.2"/>
    <property type="gene ID" value="ENSPFOG00000018832.2"/>
</dbReference>
<organism evidence="24 25">
    <name type="scientific">Poecilia formosa</name>
    <name type="common">Amazon molly</name>
    <name type="synonym">Limia formosa</name>
    <dbReference type="NCBI Taxonomy" id="48698"/>
    <lineage>
        <taxon>Eukaryota</taxon>
        <taxon>Metazoa</taxon>
        <taxon>Chordata</taxon>
        <taxon>Craniata</taxon>
        <taxon>Vertebrata</taxon>
        <taxon>Euteleostomi</taxon>
        <taxon>Actinopterygii</taxon>
        <taxon>Neopterygii</taxon>
        <taxon>Teleostei</taxon>
        <taxon>Neoteleostei</taxon>
        <taxon>Acanthomorphata</taxon>
        <taxon>Ovalentaria</taxon>
        <taxon>Atherinomorphae</taxon>
        <taxon>Cyprinodontiformes</taxon>
        <taxon>Poeciliidae</taxon>
        <taxon>Poeciliinae</taxon>
        <taxon>Poecilia</taxon>
    </lineage>
</organism>
<dbReference type="SMART" id="SM00742">
    <property type="entry name" value="Hr1"/>
    <property type="match status" value="3"/>
</dbReference>
<dbReference type="GO" id="GO:0005524">
    <property type="term" value="F:ATP binding"/>
    <property type="evidence" value="ECO:0007669"/>
    <property type="project" value="UniProtKB-UniRule"/>
</dbReference>
<comment type="catalytic activity">
    <reaction evidence="15">
        <text>L-threonyl-[protein] + ATP = O-phospho-L-threonyl-[protein] + ADP + H(+)</text>
        <dbReference type="Rhea" id="RHEA:46608"/>
        <dbReference type="Rhea" id="RHEA-COMP:11060"/>
        <dbReference type="Rhea" id="RHEA-COMP:11605"/>
        <dbReference type="ChEBI" id="CHEBI:15378"/>
        <dbReference type="ChEBI" id="CHEBI:30013"/>
        <dbReference type="ChEBI" id="CHEBI:30616"/>
        <dbReference type="ChEBI" id="CHEBI:61977"/>
        <dbReference type="ChEBI" id="CHEBI:456216"/>
        <dbReference type="EC" id="2.7.11.13"/>
    </reaction>
</comment>
<evidence type="ECO:0000256" key="3">
    <source>
        <dbReference type="ARBA" id="ARBA00005490"/>
    </source>
</evidence>
<feature type="region of interest" description="Disordered" evidence="20">
    <location>
        <begin position="297"/>
        <end position="316"/>
    </location>
</feature>
<dbReference type="GeneID" id="103131311"/>
<dbReference type="AlphaFoldDB" id="A0A087YLR8"/>
<dbReference type="eggNOG" id="KOG0694">
    <property type="taxonomic scope" value="Eukaryota"/>
</dbReference>
<feature type="compositionally biased region" description="Polar residues" evidence="20">
    <location>
        <begin position="1"/>
        <end position="10"/>
    </location>
</feature>
<keyword evidence="7" id="KW-0597">Phosphoprotein</keyword>
<dbReference type="Gene3D" id="1.10.510.10">
    <property type="entry name" value="Transferase(Phosphotransferase) domain 1"/>
    <property type="match status" value="1"/>
</dbReference>
<evidence type="ECO:0000256" key="12">
    <source>
        <dbReference type="ARBA" id="ARBA00022840"/>
    </source>
</evidence>
<evidence type="ECO:0000313" key="25">
    <source>
        <dbReference type="Proteomes" id="UP000028760"/>
    </source>
</evidence>
<comment type="similarity">
    <text evidence="3">Belongs to the protein kinase superfamily. AGC Ser/Thr protein kinase family. PKC subfamily.</text>
</comment>
<sequence>MSAPTPQDGKQQQQQRRRLDILDPQVQQRLENARAQVRQEIQLELKIKEAAERMRRAYPSRRGGAVDGEVKASSRKLEQLHLQLQELNAISMATEKDNHAATVPEEEENQSSEPSQWEEVTSPLASRIRTLKKQLTMETKVKQGAENMIQTYSSRSFKDRKMLATAQQMLQDSRTKIELLRMQIVKVGQAREEGASLGPDEEIISPVELRVAELLHRMKIESAVAEGAKNVAKLVDRKERRVLTEAQARVQESSQKVDLLRLSLERRLAELPEDHPMRAAIMESLELGVAPSYGTLKKQSAAPSSSSSSSSSSFFRPASLTGRLEVCLMGVQDLLEDVPGRSAAQFSGNYAGGKSMKVKGSGRSANGKTGKSDELSSEVSAVLKVDNRVMGRTHWRPQGKEAWGQNFSTELERSRELEVAVYWRDWRALSAVKFLRLEDFLDNRRHGMCLELEPQGIVFIEVTFNNPVIERPSKLQRQMRIFPKEKGRNFLRASQMNLNFATWGRLMMSFLPPCNSLEAMSPPLPAPGAAASSGSPPRERPPSRLAVSEESIRRSPRPSRKETKDASASQSPDWKSSLKPRRSASARPASARPAPQSEALKMEDFQCVSVLGRGHFGKVLLAEYKKSGKMFAIKALKKSEVITRDEVDSLVCEKRIFEVINSARHPFLVNLHGCFQTAEHVCFVMAYSPGGDLMKHIHTAIFSEKQSLFYSSCVLLGLEFLHQNQIVYRDLKLDNLLMDADGYVRIADFGLCKEGMGHGDRTSTFCGTPEFLAPEVLTENSYTRSVDWWELGVLVFEMLVGESPFPGDDEEEVFDSIVNEEVRYPHFLSPQSKSLMQQLLQKNPDRRLGSGKDDAAEIKRHKFFQEMDWDALLAKQLKPPFLPTIAAPLDVSNFDEEFTRLKPVLTLPRTPTAVSAEEQQVFNDFDFSLIS</sequence>
<keyword evidence="14" id="KW-0539">Nucleus</keyword>
<protein>
    <recommendedName>
        <fullName evidence="4">protein kinase C</fullName>
        <ecNumber evidence="4">2.7.11.13</ecNumber>
    </recommendedName>
</protein>
<evidence type="ECO:0000256" key="5">
    <source>
        <dbReference type="ARBA" id="ARBA00022490"/>
    </source>
</evidence>
<feature type="region of interest" description="Disordered" evidence="20">
    <location>
        <begin position="98"/>
        <end position="122"/>
    </location>
</feature>
<dbReference type="InterPro" id="IPR000719">
    <property type="entry name" value="Prot_kinase_dom"/>
</dbReference>
<dbReference type="InterPro" id="IPR037313">
    <property type="entry name" value="PKN_HR1_1"/>
</dbReference>
<dbReference type="Gene3D" id="3.30.200.20">
    <property type="entry name" value="Phosphorylase Kinase, domain 1"/>
    <property type="match status" value="1"/>
</dbReference>
<feature type="domain" description="Protein kinase" evidence="21">
    <location>
        <begin position="605"/>
        <end position="864"/>
    </location>
</feature>
<feature type="domain" description="REM-1" evidence="23">
    <location>
        <begin position="195"/>
        <end position="273"/>
    </location>
</feature>
<evidence type="ECO:0000256" key="2">
    <source>
        <dbReference type="ARBA" id="ARBA00004496"/>
    </source>
</evidence>
<keyword evidence="11" id="KW-0418">Kinase</keyword>
<evidence type="ECO:0000256" key="8">
    <source>
        <dbReference type="ARBA" id="ARBA00022679"/>
    </source>
</evidence>
<feature type="domain" description="REM-1" evidence="23">
    <location>
        <begin position="112"/>
        <end position="193"/>
    </location>
</feature>
<evidence type="ECO:0000256" key="14">
    <source>
        <dbReference type="ARBA" id="ARBA00023242"/>
    </source>
</evidence>
<reference evidence="24" key="2">
    <citation type="submission" date="2025-08" db="UniProtKB">
        <authorList>
            <consortium name="Ensembl"/>
        </authorList>
    </citation>
    <scope>IDENTIFICATION</scope>
</reference>
<keyword evidence="25" id="KW-1185">Reference proteome</keyword>
<feature type="compositionally biased region" description="Low complexity" evidence="20">
    <location>
        <begin position="300"/>
        <end position="316"/>
    </location>
</feature>
<dbReference type="GO" id="GO:0007165">
    <property type="term" value="P:signal transduction"/>
    <property type="evidence" value="ECO:0007669"/>
    <property type="project" value="InterPro"/>
</dbReference>
<keyword evidence="13 17" id="KW-0175">Coiled coil</keyword>
<dbReference type="PANTHER" id="PTHR24351">
    <property type="entry name" value="RIBOSOMAL PROTEIN S6 KINASE"/>
    <property type="match status" value="1"/>
</dbReference>
<dbReference type="InterPro" id="IPR011072">
    <property type="entry name" value="HR1_rho-bd"/>
</dbReference>
<feature type="compositionally biased region" description="Low complexity" evidence="20">
    <location>
        <begin position="527"/>
        <end position="536"/>
    </location>
</feature>
<dbReference type="InterPro" id="IPR011009">
    <property type="entry name" value="Kinase-like_dom_sf"/>
</dbReference>
<dbReference type="SUPFAM" id="SSF49562">
    <property type="entry name" value="C2 domain (Calcium/lipid-binding domain, CaLB)"/>
    <property type="match status" value="1"/>
</dbReference>
<dbReference type="SUPFAM" id="SSF56112">
    <property type="entry name" value="Protein kinase-like (PK-like)"/>
    <property type="match status" value="1"/>
</dbReference>
<evidence type="ECO:0000256" key="16">
    <source>
        <dbReference type="ARBA" id="ARBA00047470"/>
    </source>
</evidence>
<evidence type="ECO:0000256" key="10">
    <source>
        <dbReference type="ARBA" id="ARBA00022741"/>
    </source>
</evidence>
<keyword evidence="6" id="KW-0723">Serine/threonine-protein kinase</keyword>
<evidence type="ECO:0000256" key="6">
    <source>
        <dbReference type="ARBA" id="ARBA00022527"/>
    </source>
</evidence>
<keyword evidence="5" id="KW-0963">Cytoplasm</keyword>
<dbReference type="FunFam" id="1.10.287.160:FF:000003">
    <property type="entry name" value="Putative serine/threonine-protein kinase N2"/>
    <property type="match status" value="1"/>
</dbReference>
<dbReference type="EC" id="2.7.11.13" evidence="4"/>
<dbReference type="InterPro" id="IPR000961">
    <property type="entry name" value="AGC-kinase_C"/>
</dbReference>
<dbReference type="PROSITE" id="PS51285">
    <property type="entry name" value="AGC_KINASE_CTER"/>
    <property type="match status" value="1"/>
</dbReference>
<reference evidence="24" key="3">
    <citation type="submission" date="2025-09" db="UniProtKB">
        <authorList>
            <consortium name="Ensembl"/>
        </authorList>
    </citation>
    <scope>IDENTIFICATION</scope>
</reference>
<feature type="region of interest" description="Disordered" evidence="20">
    <location>
        <begin position="522"/>
        <end position="597"/>
    </location>
</feature>
<evidence type="ECO:0000256" key="11">
    <source>
        <dbReference type="ARBA" id="ARBA00022777"/>
    </source>
</evidence>
<feature type="coiled-coil region" evidence="19">
    <location>
        <begin position="70"/>
        <end position="97"/>
    </location>
</feature>
<feature type="binding site" evidence="18">
    <location>
        <position position="634"/>
    </location>
    <ligand>
        <name>ATP</name>
        <dbReference type="ChEBI" id="CHEBI:30616"/>
    </ligand>
</feature>
<keyword evidence="12 18" id="KW-0067">ATP-binding</keyword>
<accession>A0A087YLR8</accession>
<evidence type="ECO:0000259" key="23">
    <source>
        <dbReference type="PROSITE" id="PS51860"/>
    </source>
</evidence>
<evidence type="ECO:0000313" key="24">
    <source>
        <dbReference type="Ensembl" id="ENSPFOP00000018971.2"/>
    </source>
</evidence>
<name>A0A087YLR8_POEFO</name>
<evidence type="ECO:0000256" key="15">
    <source>
        <dbReference type="ARBA" id="ARBA00047272"/>
    </source>
</evidence>
<dbReference type="Pfam" id="PF00069">
    <property type="entry name" value="Pkinase"/>
    <property type="match status" value="1"/>
</dbReference>
<evidence type="ECO:0000256" key="4">
    <source>
        <dbReference type="ARBA" id="ARBA00012429"/>
    </source>
</evidence>
<comment type="subcellular location">
    <subcellularLocation>
        <location evidence="2">Cytoplasm</location>
    </subcellularLocation>
    <subcellularLocation>
        <location evidence="1">Nucleus</location>
    </subcellularLocation>
</comment>
<dbReference type="FunFam" id="1.10.287.160:FF:000001">
    <property type="entry name" value="Putative serine/threonine-protein kinase N2"/>
    <property type="match status" value="1"/>
</dbReference>
<dbReference type="KEGG" id="pfor:103131311"/>
<dbReference type="InterPro" id="IPR008271">
    <property type="entry name" value="Ser/Thr_kinase_AS"/>
</dbReference>
<dbReference type="PROSITE" id="PS00107">
    <property type="entry name" value="PROTEIN_KINASE_ATP"/>
    <property type="match status" value="1"/>
</dbReference>
<dbReference type="InterPro" id="IPR017892">
    <property type="entry name" value="Pkinase_C"/>
</dbReference>
<dbReference type="CDD" id="cd11622">
    <property type="entry name" value="HR1_PKN_1"/>
    <property type="match status" value="1"/>
</dbReference>
<dbReference type="GO" id="GO:0005634">
    <property type="term" value="C:nucleus"/>
    <property type="evidence" value="ECO:0007669"/>
    <property type="project" value="UniProtKB-SubCell"/>
</dbReference>
<evidence type="ECO:0000256" key="7">
    <source>
        <dbReference type="ARBA" id="ARBA00022553"/>
    </source>
</evidence>
<dbReference type="GO" id="GO:0031267">
    <property type="term" value="F:small GTPase binding"/>
    <property type="evidence" value="ECO:0007669"/>
    <property type="project" value="InterPro"/>
</dbReference>
<evidence type="ECO:0000256" key="1">
    <source>
        <dbReference type="ARBA" id="ARBA00004123"/>
    </source>
</evidence>
<dbReference type="InterPro" id="IPR036274">
    <property type="entry name" value="HR1_rpt_sf"/>
</dbReference>
<dbReference type="OMA" id="HDPNHTD"/>
<dbReference type="GO" id="GO:0005737">
    <property type="term" value="C:cytoplasm"/>
    <property type="evidence" value="ECO:0007669"/>
    <property type="project" value="UniProtKB-SubCell"/>
</dbReference>
<feature type="compositionally biased region" description="Low complexity" evidence="20">
    <location>
        <begin position="585"/>
        <end position="595"/>
    </location>
</feature>
<evidence type="ECO:0000259" key="21">
    <source>
        <dbReference type="PROSITE" id="PS50011"/>
    </source>
</evidence>
<proteinExistence type="inferred from homology"/>
<dbReference type="PROSITE" id="PS50011">
    <property type="entry name" value="PROTEIN_KINASE_DOM"/>
    <property type="match status" value="1"/>
</dbReference>
<dbReference type="SMART" id="SM00220">
    <property type="entry name" value="S_TKc"/>
    <property type="match status" value="1"/>
</dbReference>
<evidence type="ECO:0000256" key="17">
    <source>
        <dbReference type="PROSITE-ProRule" id="PRU01207"/>
    </source>
</evidence>
<dbReference type="STRING" id="48698.ENSPFOP00000018971"/>
<dbReference type="FunFam" id="1.10.510.10:FF:000038">
    <property type="entry name" value="serine/threonine-protein kinase N2 isoform X1"/>
    <property type="match status" value="1"/>
</dbReference>
<dbReference type="RefSeq" id="XP_007542982.1">
    <property type="nucleotide sequence ID" value="XM_007542920.2"/>
</dbReference>
<evidence type="ECO:0000256" key="9">
    <source>
        <dbReference type="ARBA" id="ARBA00022737"/>
    </source>
</evidence>
<dbReference type="Pfam" id="PF02185">
    <property type="entry name" value="HR1"/>
    <property type="match status" value="3"/>
</dbReference>
<dbReference type="CDD" id="cd05589">
    <property type="entry name" value="STKc_PKN"/>
    <property type="match status" value="1"/>
</dbReference>
<dbReference type="Pfam" id="PF00433">
    <property type="entry name" value="Pkinase_C"/>
    <property type="match status" value="1"/>
</dbReference>
<evidence type="ECO:0000256" key="18">
    <source>
        <dbReference type="PROSITE-ProRule" id="PRU10141"/>
    </source>
</evidence>
<dbReference type="Proteomes" id="UP000028760">
    <property type="component" value="Unassembled WGS sequence"/>
</dbReference>
<dbReference type="Gene3D" id="1.10.287.160">
    <property type="entry name" value="HR1 repeat"/>
    <property type="match status" value="3"/>
</dbReference>
<evidence type="ECO:0000256" key="13">
    <source>
        <dbReference type="ARBA" id="ARBA00023054"/>
    </source>
</evidence>